<dbReference type="InterPro" id="IPR045060">
    <property type="entry name" value="Phe-tRNA-ligase_IIc_bsu"/>
</dbReference>
<name>A0A317JP80_9BACT</name>
<keyword evidence="5" id="KW-0547">Nucleotide-binding</keyword>
<keyword evidence="6" id="KW-0067">ATP-binding</keyword>
<organism evidence="11 12">
    <name type="scientific">Candidatus Cerribacteria bacterium 'Amazon FNV 2010 28 9'</name>
    <dbReference type="NCBI Taxonomy" id="2081795"/>
    <lineage>
        <taxon>Bacteria</taxon>
        <taxon>Candidatus Cerribacteria</taxon>
    </lineage>
</organism>
<sequence length="693" mass="78351">MNILIPYTWLLEHVETNATALEIQKYLSLCGPSVERIHEIEGESVFDIEVTTNRVDCMSVRGIAREAAVILEQAGIHAKLKPTTFLDFHETRKQASLTGRQVPRETFEVPKIVNDPNLCNRCMCIVIANVQRNQSPAWMQKRLKQIGINVHDAVIDITNYVTHEYGHPCHAFDYDKLMAKGGVIRVVEAKKGEKFTIIDGTEFTTLGGEIVFKNDNDEIIDLPAIKGTKNTSIDASTKNVMLWIESLDHKKVRFASMTHAIRTVAAQLDEKGLSPQLADDTFARAVELYTQLTSAQPLVATYTDIYPGKQEPLSIQLNISLFQEYLGIQLEPQRIREILHVLGCETQLYDSMLTVHPPLWRTDLTIPVDIVEEIARIYGYHNLPSVLMNGAIPTLKQEGVDFDAEYTAKQILATLGSQEVYTYSMISEQMAHKEAVWLGKPVDQSHIKLKNPLTEDLAYMRRTLWSSHLDVLAMNPIHKDLTVFEFANVYLPHKDASAELQHERKMSLSKDVQSTILPYEKYLLTITSNTNQRQVKGMLSALLRSLYIAEPTYQVTEQKDNARIVVDGHTIGECFVAPNQSTITVLDLNWKAILKLCAKYPQLKPIPKLSPIIEDMTFELAHDMKIQSMIELIQTTDPLIAKVELKDQFRENATFTITYQPTTETSATDLLPLRKKIAKTIEQQGGKLIGKVE</sequence>
<keyword evidence="3" id="KW-0436">Ligase</keyword>
<proteinExistence type="predicted"/>
<dbReference type="Pfam" id="PF03483">
    <property type="entry name" value="B3_4"/>
    <property type="match status" value="1"/>
</dbReference>
<dbReference type="EC" id="6.1.1.20" evidence="2"/>
<dbReference type="Gene3D" id="3.30.56.10">
    <property type="match status" value="2"/>
</dbReference>
<evidence type="ECO:0000256" key="5">
    <source>
        <dbReference type="ARBA" id="ARBA00022741"/>
    </source>
</evidence>
<dbReference type="GO" id="GO:0009328">
    <property type="term" value="C:phenylalanine-tRNA ligase complex"/>
    <property type="evidence" value="ECO:0007669"/>
    <property type="project" value="TreeGrafter"/>
</dbReference>
<dbReference type="SUPFAM" id="SSF46955">
    <property type="entry name" value="Putative DNA-binding domain"/>
    <property type="match status" value="2"/>
</dbReference>
<protein>
    <recommendedName>
        <fullName evidence="2">phenylalanine--tRNA ligase</fullName>
        <ecNumber evidence="2">6.1.1.20</ecNumber>
    </recommendedName>
</protein>
<evidence type="ECO:0000256" key="8">
    <source>
        <dbReference type="ARBA" id="ARBA00022917"/>
    </source>
</evidence>
<dbReference type="InterPro" id="IPR045864">
    <property type="entry name" value="aa-tRNA-synth_II/BPL/LPL"/>
</dbReference>
<evidence type="ECO:0000256" key="4">
    <source>
        <dbReference type="ARBA" id="ARBA00022723"/>
    </source>
</evidence>
<evidence type="ECO:0000313" key="11">
    <source>
        <dbReference type="EMBL" id="PWU22967.1"/>
    </source>
</evidence>
<dbReference type="PANTHER" id="PTHR10947:SF0">
    <property type="entry name" value="PHENYLALANINE--TRNA LIGASE BETA SUBUNIT"/>
    <property type="match status" value="1"/>
</dbReference>
<reference evidence="11 12" key="1">
    <citation type="submission" date="2018-02" db="EMBL/GenBank/DDBJ databases">
        <title>Genomic Reconstructions from Amazon Rainforest and Pasture Soil Reveal Novel Insights into the Physiology of Candidate Phyla in Tropical Sites.</title>
        <authorList>
            <person name="Kroeger M.E."/>
            <person name="Delmont T."/>
            <person name="Eren A.M."/>
            <person name="Guo J."/>
            <person name="Meyer K.M."/>
            <person name="Khan K."/>
            <person name="Rodrigues J.L.M."/>
            <person name="Bohannan B.J.M."/>
            <person name="Tringe S."/>
            <person name="Borges C.D."/>
            <person name="Tiedje J."/>
            <person name="Tsai S.M."/>
            <person name="Nusslein K."/>
        </authorList>
    </citation>
    <scope>NUCLEOTIDE SEQUENCE [LARGE SCALE GENOMIC DNA]</scope>
    <source>
        <strain evidence="11">Amazon FNV 2010 28 9</strain>
    </source>
</reference>
<dbReference type="InterPro" id="IPR041616">
    <property type="entry name" value="PheRS_beta_core"/>
</dbReference>
<dbReference type="GO" id="GO:0006432">
    <property type="term" value="P:phenylalanyl-tRNA aminoacylation"/>
    <property type="evidence" value="ECO:0007669"/>
    <property type="project" value="InterPro"/>
</dbReference>
<evidence type="ECO:0000256" key="9">
    <source>
        <dbReference type="ARBA" id="ARBA00023146"/>
    </source>
</evidence>
<dbReference type="Gene3D" id="3.50.40.10">
    <property type="entry name" value="Phenylalanyl-trna Synthetase, Chain B, domain 3"/>
    <property type="match status" value="1"/>
</dbReference>
<dbReference type="GO" id="GO:0004826">
    <property type="term" value="F:phenylalanine-tRNA ligase activity"/>
    <property type="evidence" value="ECO:0007669"/>
    <property type="project" value="UniProtKB-EC"/>
</dbReference>
<dbReference type="Pfam" id="PF17759">
    <property type="entry name" value="tRNA_synthFbeta"/>
    <property type="match status" value="1"/>
</dbReference>
<dbReference type="GO" id="GO:0000287">
    <property type="term" value="F:magnesium ion binding"/>
    <property type="evidence" value="ECO:0007669"/>
    <property type="project" value="InterPro"/>
</dbReference>
<evidence type="ECO:0000256" key="6">
    <source>
        <dbReference type="ARBA" id="ARBA00022840"/>
    </source>
</evidence>
<dbReference type="PROSITE" id="PS51483">
    <property type="entry name" value="B5"/>
    <property type="match status" value="1"/>
</dbReference>
<dbReference type="InterPro" id="IPR009061">
    <property type="entry name" value="DNA-bd_dom_put_sf"/>
</dbReference>
<dbReference type="Proteomes" id="UP000246104">
    <property type="component" value="Unassembled WGS sequence"/>
</dbReference>
<evidence type="ECO:0000256" key="2">
    <source>
        <dbReference type="ARBA" id="ARBA00012814"/>
    </source>
</evidence>
<dbReference type="SUPFAM" id="SSF56037">
    <property type="entry name" value="PheT/TilS domain"/>
    <property type="match status" value="1"/>
</dbReference>
<evidence type="ECO:0000313" key="12">
    <source>
        <dbReference type="Proteomes" id="UP000246104"/>
    </source>
</evidence>
<dbReference type="EMBL" id="PSRQ01000050">
    <property type="protein sequence ID" value="PWU22967.1"/>
    <property type="molecule type" value="Genomic_DNA"/>
</dbReference>
<comment type="caution">
    <text evidence="11">The sequence shown here is derived from an EMBL/GenBank/DDBJ whole genome shotgun (WGS) entry which is preliminary data.</text>
</comment>
<evidence type="ECO:0000259" key="10">
    <source>
        <dbReference type="PROSITE" id="PS51483"/>
    </source>
</evidence>
<dbReference type="InterPro" id="IPR020825">
    <property type="entry name" value="Phe-tRNA_synthase-like_B3/B4"/>
</dbReference>
<dbReference type="SUPFAM" id="SSF55681">
    <property type="entry name" value="Class II aaRS and biotin synthetases"/>
    <property type="match status" value="1"/>
</dbReference>
<dbReference type="SMART" id="SM00874">
    <property type="entry name" value="B5"/>
    <property type="match status" value="1"/>
</dbReference>
<dbReference type="AlphaFoldDB" id="A0A317JP80"/>
<keyword evidence="8" id="KW-0648">Protein biosynthesis</keyword>
<dbReference type="InterPro" id="IPR005146">
    <property type="entry name" value="B3/B4_tRNA-bd"/>
</dbReference>
<gene>
    <name evidence="11" type="ORF">C5B42_04480</name>
</gene>
<dbReference type="GO" id="GO:0005524">
    <property type="term" value="F:ATP binding"/>
    <property type="evidence" value="ECO:0007669"/>
    <property type="project" value="UniProtKB-KW"/>
</dbReference>
<evidence type="ECO:0000256" key="1">
    <source>
        <dbReference type="ARBA" id="ARBA00001946"/>
    </source>
</evidence>
<dbReference type="SMART" id="SM00873">
    <property type="entry name" value="B3_4"/>
    <property type="match status" value="1"/>
</dbReference>
<accession>A0A317JP80</accession>
<dbReference type="InterPro" id="IPR005147">
    <property type="entry name" value="tRNA_synthase_B5-dom"/>
</dbReference>
<keyword evidence="4" id="KW-0479">Metal-binding</keyword>
<keyword evidence="9" id="KW-0030">Aminoacyl-tRNA synthetase</keyword>
<keyword evidence="7" id="KW-0460">Magnesium</keyword>
<feature type="domain" description="B5" evidence="10">
    <location>
        <begin position="310"/>
        <end position="385"/>
    </location>
</feature>
<comment type="cofactor">
    <cofactor evidence="1">
        <name>Mg(2+)</name>
        <dbReference type="ChEBI" id="CHEBI:18420"/>
    </cofactor>
</comment>
<dbReference type="Pfam" id="PF03484">
    <property type="entry name" value="B5"/>
    <property type="match status" value="1"/>
</dbReference>
<dbReference type="PANTHER" id="PTHR10947">
    <property type="entry name" value="PHENYLALANYL-TRNA SYNTHETASE BETA CHAIN AND LEUCINE-RICH REPEAT-CONTAINING PROTEIN 47"/>
    <property type="match status" value="1"/>
</dbReference>
<dbReference type="GO" id="GO:0003723">
    <property type="term" value="F:RNA binding"/>
    <property type="evidence" value="ECO:0007669"/>
    <property type="project" value="InterPro"/>
</dbReference>
<dbReference type="Gene3D" id="3.30.930.10">
    <property type="entry name" value="Bira Bifunctional Protein, Domain 2"/>
    <property type="match status" value="1"/>
</dbReference>
<evidence type="ECO:0000256" key="7">
    <source>
        <dbReference type="ARBA" id="ARBA00022842"/>
    </source>
</evidence>
<evidence type="ECO:0000256" key="3">
    <source>
        <dbReference type="ARBA" id="ARBA00022598"/>
    </source>
</evidence>